<dbReference type="OrthoDB" id="1933168at2759"/>
<evidence type="ECO:0000313" key="4">
    <source>
        <dbReference type="EMBL" id="URE17755.1"/>
    </source>
</evidence>
<feature type="compositionally biased region" description="Basic and acidic residues" evidence="1">
    <location>
        <begin position="121"/>
        <end position="134"/>
    </location>
</feature>
<dbReference type="EMBL" id="CP097509">
    <property type="protein sequence ID" value="URE17755.1"/>
    <property type="molecule type" value="Genomic_DNA"/>
</dbReference>
<feature type="compositionally biased region" description="Basic and acidic residues" evidence="1">
    <location>
        <begin position="223"/>
        <end position="233"/>
    </location>
</feature>
<name>A0A9E7GMV5_9LILI</name>
<evidence type="ECO:0000259" key="3">
    <source>
        <dbReference type="Pfam" id="PF14364"/>
    </source>
</evidence>
<dbReference type="InterPro" id="IPR025520">
    <property type="entry name" value="DUF4408"/>
</dbReference>
<keyword evidence="2" id="KW-0472">Membrane</keyword>
<evidence type="ECO:0000313" key="5">
    <source>
        <dbReference type="Proteomes" id="UP001055439"/>
    </source>
</evidence>
<protein>
    <recommendedName>
        <fullName evidence="3">DUF4408 domain-containing protein</fullName>
    </recommendedName>
</protein>
<dbReference type="Proteomes" id="UP001055439">
    <property type="component" value="Chromosome 7"/>
</dbReference>
<keyword evidence="2" id="KW-1133">Transmembrane helix</keyword>
<feature type="domain" description="DUF4408" evidence="3">
    <location>
        <begin position="52"/>
        <end position="82"/>
    </location>
</feature>
<reference evidence="4" key="1">
    <citation type="submission" date="2022-05" db="EMBL/GenBank/DDBJ databases">
        <title>The Musa troglodytarum L. genome provides insights into the mechanism of non-climacteric behaviour and enrichment of carotenoids.</title>
        <authorList>
            <person name="Wang J."/>
        </authorList>
    </citation>
    <scope>NUCLEOTIDE SEQUENCE</scope>
    <source>
        <tissue evidence="4">Leaf</tissue>
    </source>
</reference>
<feature type="region of interest" description="Disordered" evidence="1">
    <location>
        <begin position="113"/>
        <end position="282"/>
    </location>
</feature>
<keyword evidence="5" id="KW-1185">Reference proteome</keyword>
<evidence type="ECO:0000256" key="1">
    <source>
        <dbReference type="SAM" id="MobiDB-lite"/>
    </source>
</evidence>
<organism evidence="4 5">
    <name type="scientific">Musa troglodytarum</name>
    <name type="common">fe'i banana</name>
    <dbReference type="NCBI Taxonomy" id="320322"/>
    <lineage>
        <taxon>Eukaryota</taxon>
        <taxon>Viridiplantae</taxon>
        <taxon>Streptophyta</taxon>
        <taxon>Embryophyta</taxon>
        <taxon>Tracheophyta</taxon>
        <taxon>Spermatophyta</taxon>
        <taxon>Magnoliopsida</taxon>
        <taxon>Liliopsida</taxon>
        <taxon>Zingiberales</taxon>
        <taxon>Musaceae</taxon>
        <taxon>Musa</taxon>
    </lineage>
</organism>
<dbReference type="AlphaFoldDB" id="A0A9E7GMV5"/>
<feature type="transmembrane region" description="Helical" evidence="2">
    <location>
        <begin position="21"/>
        <end position="40"/>
    </location>
</feature>
<keyword evidence="2" id="KW-0812">Transmembrane</keyword>
<accession>A0A9E7GMV5</accession>
<feature type="compositionally biased region" description="Basic and acidic residues" evidence="1">
    <location>
        <begin position="187"/>
        <end position="196"/>
    </location>
</feature>
<evidence type="ECO:0000256" key="2">
    <source>
        <dbReference type="SAM" id="Phobius"/>
    </source>
</evidence>
<sequence>MADLRRRPPKNGLEKTIWVSKIGFFLLGILAFGVAARLAVPTATGVLASALPRFWASLCSWLVPPYLFVFIQFIVLAIWKLSDQKQPHRDPLAVDERKQEALDPVKTRAFELPPTVSLPREPSDACTRELEEKPAASSAFETETSTEPSAESGDLLEEAELAAAAADSAVENDSTETTWKAIMEKPSQGRDPRPMEAAEANGGEPSATSAGESDSMEATWKAIMEKSSRETRPLEAVAITEREPSASAPEEESSPAENDSMEATWNAIMERSSRGSAARTHL</sequence>
<feature type="compositionally biased region" description="Low complexity" evidence="1">
    <location>
        <begin position="135"/>
        <end position="153"/>
    </location>
</feature>
<gene>
    <name evidence="4" type="ORF">MUK42_10925</name>
</gene>
<proteinExistence type="predicted"/>
<dbReference type="Pfam" id="PF14364">
    <property type="entry name" value="DUF4408"/>
    <property type="match status" value="1"/>
</dbReference>
<feature type="transmembrane region" description="Helical" evidence="2">
    <location>
        <begin position="60"/>
        <end position="79"/>
    </location>
</feature>